<sequence length="404" mass="44366">MSRLRALTLAAAIATTYSNLAFSHSGGPESAPLVTTGLDVALSYSYRDKTYSDEDSEWQIPGALMGGEAFPVEDDAALDDALADYQYAFTPDAGIQITAEAHGGHGETEFNFRHYWYLQQWRLSAGTVRLEAGQMAAAFAPHSNWHASRDAYSEATLTGNIFWGRSLVDRGVRATYLNTNWTLGMELWSGHSWLADNGQAADVFARYQWSTGPVDYQIGAWLLAAEPEQRRDTRYFGGHSHGNVTVTSNDAAFSGDVQAAGLDLSASWRASAHSALTASISLSQLEQDGDVVESNRQAGLDSEYQSILAGLSWRYRRHELAGRVESINLDNTLSGAAAVLVGQNTSLDNPRGTDPERTTLSYRFHYNPHLTVRTEWVDETLGGSGAEVEQDRWVIGVVLRRVFR</sequence>
<dbReference type="SUPFAM" id="SSF56935">
    <property type="entry name" value="Porins"/>
    <property type="match status" value="1"/>
</dbReference>
<keyword evidence="3" id="KW-1185">Reference proteome</keyword>
<dbReference type="RefSeq" id="WP_198569865.1">
    <property type="nucleotide sequence ID" value="NZ_CP066167.1"/>
</dbReference>
<name>A0A7T4UQN2_9GAMM</name>
<protein>
    <recommendedName>
        <fullName evidence="4">Porin</fullName>
    </recommendedName>
</protein>
<keyword evidence="1" id="KW-0732">Signal</keyword>
<feature type="signal peptide" evidence="1">
    <location>
        <begin position="1"/>
        <end position="21"/>
    </location>
</feature>
<organism evidence="2 3">
    <name type="scientific">Spongiibacter nanhainus</name>
    <dbReference type="NCBI Taxonomy" id="2794344"/>
    <lineage>
        <taxon>Bacteria</taxon>
        <taxon>Pseudomonadati</taxon>
        <taxon>Pseudomonadota</taxon>
        <taxon>Gammaproteobacteria</taxon>
        <taxon>Cellvibrionales</taxon>
        <taxon>Spongiibacteraceae</taxon>
        <taxon>Spongiibacter</taxon>
    </lineage>
</organism>
<accession>A0A7T4UQN2</accession>
<feature type="chain" id="PRO_5032430039" description="Porin" evidence="1">
    <location>
        <begin position="22"/>
        <end position="404"/>
    </location>
</feature>
<evidence type="ECO:0000313" key="2">
    <source>
        <dbReference type="EMBL" id="QQD18368.1"/>
    </source>
</evidence>
<evidence type="ECO:0000256" key="1">
    <source>
        <dbReference type="SAM" id="SignalP"/>
    </source>
</evidence>
<dbReference type="EMBL" id="CP066167">
    <property type="protein sequence ID" value="QQD18368.1"/>
    <property type="molecule type" value="Genomic_DNA"/>
</dbReference>
<dbReference type="Proteomes" id="UP000596063">
    <property type="component" value="Chromosome"/>
</dbReference>
<proteinExistence type="predicted"/>
<evidence type="ECO:0008006" key="4">
    <source>
        <dbReference type="Google" id="ProtNLM"/>
    </source>
</evidence>
<dbReference type="KEGG" id="snan:I6N98_00365"/>
<reference evidence="2 3" key="1">
    <citation type="submission" date="2020-12" db="EMBL/GenBank/DDBJ databases">
        <authorList>
            <person name="Shan Y."/>
        </authorList>
    </citation>
    <scope>NUCLEOTIDE SEQUENCE [LARGE SCALE GENOMIC DNA]</scope>
    <source>
        <strain evidence="3">csc3.9</strain>
    </source>
</reference>
<evidence type="ECO:0000313" key="3">
    <source>
        <dbReference type="Proteomes" id="UP000596063"/>
    </source>
</evidence>
<dbReference type="AlphaFoldDB" id="A0A7T4UQN2"/>
<gene>
    <name evidence="2" type="ORF">I6N98_00365</name>
</gene>